<dbReference type="EMBL" id="CAKOAT010076822">
    <property type="protein sequence ID" value="CAH8313140.1"/>
    <property type="molecule type" value="Genomic_DNA"/>
</dbReference>
<organism evidence="1 2">
    <name type="scientific">Eruca vesicaria subsp. sativa</name>
    <name type="common">Garden rocket</name>
    <name type="synonym">Eruca sativa</name>
    <dbReference type="NCBI Taxonomy" id="29727"/>
    <lineage>
        <taxon>Eukaryota</taxon>
        <taxon>Viridiplantae</taxon>
        <taxon>Streptophyta</taxon>
        <taxon>Embryophyta</taxon>
        <taxon>Tracheophyta</taxon>
        <taxon>Spermatophyta</taxon>
        <taxon>Magnoliopsida</taxon>
        <taxon>eudicotyledons</taxon>
        <taxon>Gunneridae</taxon>
        <taxon>Pentapetalae</taxon>
        <taxon>rosids</taxon>
        <taxon>malvids</taxon>
        <taxon>Brassicales</taxon>
        <taxon>Brassicaceae</taxon>
        <taxon>Brassiceae</taxon>
        <taxon>Eruca</taxon>
    </lineage>
</organism>
<dbReference type="Proteomes" id="UP001642260">
    <property type="component" value="Unassembled WGS sequence"/>
</dbReference>
<dbReference type="InterPro" id="IPR055294">
    <property type="entry name" value="FBL60-like"/>
</dbReference>
<comment type="caution">
    <text evidence="1">The sequence shown here is derived from an EMBL/GenBank/DDBJ whole genome shotgun (WGS) entry which is preliminary data.</text>
</comment>
<keyword evidence="2" id="KW-1185">Reference proteome</keyword>
<dbReference type="PANTHER" id="PTHR31293">
    <property type="entry name" value="RNI-LIKE SUPERFAMILY PROTEIN"/>
    <property type="match status" value="1"/>
</dbReference>
<dbReference type="AlphaFoldDB" id="A0ABC8J4G7"/>
<evidence type="ECO:0008006" key="3">
    <source>
        <dbReference type="Google" id="ProtNLM"/>
    </source>
</evidence>
<protein>
    <recommendedName>
        <fullName evidence="3">FBD domain-containing protein</fullName>
    </recommendedName>
</protein>
<evidence type="ECO:0000313" key="2">
    <source>
        <dbReference type="Proteomes" id="UP001642260"/>
    </source>
</evidence>
<accession>A0ABC8J4G7</accession>
<reference evidence="1 2" key="1">
    <citation type="submission" date="2022-03" db="EMBL/GenBank/DDBJ databases">
        <authorList>
            <person name="Macdonald S."/>
            <person name="Ahmed S."/>
            <person name="Newling K."/>
        </authorList>
    </citation>
    <scope>NUCLEOTIDE SEQUENCE [LARGE SCALE GENOMIC DNA]</scope>
</reference>
<gene>
    <name evidence="1" type="ORF">ERUC_LOCUS6564</name>
</gene>
<dbReference type="PANTHER" id="PTHR31293:SF12">
    <property type="entry name" value="RNI-LIKE SUPERFAMILY PROTEIN"/>
    <property type="match status" value="1"/>
</dbReference>
<sequence>MEFLPFLLNKSPNLETLVIHGQLHYDEEQPESVCKCLLGYSFLLSSPVKVLHITNYRGTNGEVEQLEHFIEKLACLK</sequence>
<evidence type="ECO:0000313" key="1">
    <source>
        <dbReference type="EMBL" id="CAH8313140.1"/>
    </source>
</evidence>
<name>A0ABC8J4G7_ERUVS</name>
<proteinExistence type="predicted"/>